<dbReference type="InterPro" id="IPR036568">
    <property type="entry name" value="GGCT-like_sf"/>
</dbReference>
<dbReference type="RefSeq" id="WP_377280468.1">
    <property type="nucleotide sequence ID" value="NZ_JBHRSI010000001.1"/>
</dbReference>
<reference evidence="4" key="1">
    <citation type="journal article" date="2019" name="Int. J. Syst. Evol. Microbiol.">
        <title>The Global Catalogue of Microorganisms (GCM) 10K type strain sequencing project: providing services to taxonomists for standard genome sequencing and annotation.</title>
        <authorList>
            <consortium name="The Broad Institute Genomics Platform"/>
            <consortium name="The Broad Institute Genome Sequencing Center for Infectious Disease"/>
            <person name="Wu L."/>
            <person name="Ma J."/>
        </authorList>
    </citation>
    <scope>NUCLEOTIDE SEQUENCE [LARGE SCALE GENOMIC DNA]</scope>
    <source>
        <strain evidence="4">DFY28</strain>
    </source>
</reference>
<dbReference type="EC" id="4.3.2.7" evidence="1"/>
<evidence type="ECO:0000256" key="2">
    <source>
        <dbReference type="ARBA" id="ARBA00023239"/>
    </source>
</evidence>
<gene>
    <name evidence="3" type="ORF">ACFSC0_03650</name>
</gene>
<dbReference type="PANTHER" id="PTHR12192">
    <property type="entry name" value="CATION TRANSPORT PROTEIN CHAC-RELATED"/>
    <property type="match status" value="1"/>
</dbReference>
<keyword evidence="2" id="KW-0456">Lyase</keyword>
<dbReference type="PANTHER" id="PTHR12192:SF2">
    <property type="entry name" value="GLUTATHIONE-SPECIFIC GAMMA-GLUTAMYLCYCLOTRANSFERASE 2"/>
    <property type="match status" value="1"/>
</dbReference>
<evidence type="ECO:0000313" key="3">
    <source>
        <dbReference type="EMBL" id="MFD1782478.1"/>
    </source>
</evidence>
<keyword evidence="4" id="KW-1185">Reference proteome</keyword>
<dbReference type="InterPro" id="IPR006840">
    <property type="entry name" value="ChaC"/>
</dbReference>
<protein>
    <recommendedName>
        <fullName evidence="1">glutathione-specific gamma-glutamylcyclotransferase</fullName>
        <ecNumber evidence="1">4.3.2.7</ecNumber>
    </recommendedName>
</protein>
<name>A0ABW4MXI9_9CAUL</name>
<dbReference type="Proteomes" id="UP001597237">
    <property type="component" value="Unassembled WGS sequence"/>
</dbReference>
<sequence>MDQGRWVFGYGSLMWRPGFAYQERRPATLHGRRRAFCIYSVHHRGTYQRPGLVLGLAPGGSTRGVAYQVAEADWPEVYAYLREREQPTETYVESAAHVRLADGRRVPTLVFLSDMRHPQWAGMLSLDRQAELIAGAVGLSGPNVDYLRDLVMHLREEGIHDVAMEKLLHMVEARELAMAAHTPRGASEEEEALP</sequence>
<proteinExistence type="predicted"/>
<dbReference type="Pfam" id="PF04752">
    <property type="entry name" value="ChaC"/>
    <property type="match status" value="1"/>
</dbReference>
<dbReference type="InterPro" id="IPR013024">
    <property type="entry name" value="GGCT-like"/>
</dbReference>
<dbReference type="SUPFAM" id="SSF110857">
    <property type="entry name" value="Gamma-glutamyl cyclotransferase-like"/>
    <property type="match status" value="1"/>
</dbReference>
<organism evidence="3 4">
    <name type="scientific">Phenylobacterium terrae</name>
    <dbReference type="NCBI Taxonomy" id="2665495"/>
    <lineage>
        <taxon>Bacteria</taxon>
        <taxon>Pseudomonadati</taxon>
        <taxon>Pseudomonadota</taxon>
        <taxon>Alphaproteobacteria</taxon>
        <taxon>Caulobacterales</taxon>
        <taxon>Caulobacteraceae</taxon>
        <taxon>Phenylobacterium</taxon>
    </lineage>
</organism>
<dbReference type="CDD" id="cd06661">
    <property type="entry name" value="GGCT_like"/>
    <property type="match status" value="1"/>
</dbReference>
<dbReference type="EMBL" id="JBHUEY010000001">
    <property type="protein sequence ID" value="MFD1782478.1"/>
    <property type="molecule type" value="Genomic_DNA"/>
</dbReference>
<evidence type="ECO:0000313" key="4">
    <source>
        <dbReference type="Proteomes" id="UP001597237"/>
    </source>
</evidence>
<accession>A0ABW4MXI9</accession>
<dbReference type="Gene3D" id="3.10.490.10">
    <property type="entry name" value="Gamma-glutamyl cyclotransferase-like"/>
    <property type="match status" value="1"/>
</dbReference>
<evidence type="ECO:0000256" key="1">
    <source>
        <dbReference type="ARBA" id="ARBA00012344"/>
    </source>
</evidence>
<comment type="caution">
    <text evidence="3">The sequence shown here is derived from an EMBL/GenBank/DDBJ whole genome shotgun (WGS) entry which is preliminary data.</text>
</comment>